<keyword evidence="4 6" id="KW-1133">Transmembrane helix</keyword>
<feature type="transmembrane region" description="Helical" evidence="6">
    <location>
        <begin position="163"/>
        <end position="182"/>
    </location>
</feature>
<dbReference type="PANTHER" id="PTHR12677:SF59">
    <property type="entry name" value="GOLGI APPARATUS MEMBRANE PROTEIN TVP38-RELATED"/>
    <property type="match status" value="1"/>
</dbReference>
<dbReference type="Proteomes" id="UP001329151">
    <property type="component" value="Chromosome"/>
</dbReference>
<evidence type="ECO:0000256" key="5">
    <source>
        <dbReference type="ARBA" id="ARBA00023136"/>
    </source>
</evidence>
<gene>
    <name evidence="8" type="ORF">RGQ30_25630</name>
</gene>
<sequence length="229" mass="25248">MPVTLLKHWKKSALLLVAALFLWVWLSMDVSLQDMLMAQRELAMHFMEHPTLVTLIYFSLFVVITALCLPGAGVLMLVGGGCMGFGLCIVVSTAASALGALLTFLAARFLFRESVEQRFAAKLLEINRGIEKNEVVYLLSLRLAPIIPFVAFNLLAGLTRVKPWTFLWTSFLGMLPGTVLYVNAGHELSKVSQLGELISTEVVVSLTALALVPFLIQWAAKQIQQRKTA</sequence>
<keyword evidence="3 6" id="KW-0812">Transmembrane</keyword>
<feature type="transmembrane region" description="Helical" evidence="6">
    <location>
        <begin position="202"/>
        <end position="220"/>
    </location>
</feature>
<dbReference type="InterPro" id="IPR032816">
    <property type="entry name" value="VTT_dom"/>
</dbReference>
<dbReference type="PANTHER" id="PTHR12677">
    <property type="entry name" value="GOLGI APPARATUS MEMBRANE PROTEIN TVP38-RELATED"/>
    <property type="match status" value="1"/>
</dbReference>
<evidence type="ECO:0000256" key="2">
    <source>
        <dbReference type="ARBA" id="ARBA00022475"/>
    </source>
</evidence>
<dbReference type="RefSeq" id="WP_130557824.1">
    <property type="nucleotide sequence ID" value="NZ_AP028947.1"/>
</dbReference>
<protein>
    <recommendedName>
        <fullName evidence="6">TVP38/TMEM64 family membrane protein</fullName>
    </recommendedName>
</protein>
<dbReference type="Pfam" id="PF09335">
    <property type="entry name" value="VTT_dom"/>
    <property type="match status" value="1"/>
</dbReference>
<reference evidence="8 9" key="1">
    <citation type="submission" date="2023-10" db="EMBL/GenBank/DDBJ databases">
        <title>Complete Genome Sequence of Limnobacter thiooxidans CS-K2T, Isolated from freshwater lake sediments in Bavaria, Germany.</title>
        <authorList>
            <person name="Naruki M."/>
            <person name="Watanabe A."/>
            <person name="Warashina T."/>
            <person name="Morita T."/>
            <person name="Arakawa K."/>
        </authorList>
    </citation>
    <scope>NUCLEOTIDE SEQUENCE [LARGE SCALE GENOMIC DNA]</scope>
    <source>
        <strain evidence="8 9">CS-K2</strain>
    </source>
</reference>
<evidence type="ECO:0000313" key="9">
    <source>
        <dbReference type="Proteomes" id="UP001329151"/>
    </source>
</evidence>
<dbReference type="EMBL" id="AP028947">
    <property type="protein sequence ID" value="BET27062.1"/>
    <property type="molecule type" value="Genomic_DNA"/>
</dbReference>
<comment type="subcellular location">
    <subcellularLocation>
        <location evidence="1 6">Cell membrane</location>
        <topology evidence="1 6">Multi-pass membrane protein</topology>
    </subcellularLocation>
</comment>
<proteinExistence type="inferred from homology"/>
<dbReference type="KEGG" id="lto:RGQ30_25630"/>
<evidence type="ECO:0000256" key="3">
    <source>
        <dbReference type="ARBA" id="ARBA00022692"/>
    </source>
</evidence>
<keyword evidence="9" id="KW-1185">Reference proteome</keyword>
<evidence type="ECO:0000256" key="6">
    <source>
        <dbReference type="RuleBase" id="RU366058"/>
    </source>
</evidence>
<comment type="similarity">
    <text evidence="6">Belongs to the TVP38/TMEM64 family.</text>
</comment>
<dbReference type="AlphaFoldDB" id="A0AA86J053"/>
<feature type="domain" description="VTT" evidence="7">
    <location>
        <begin position="74"/>
        <end position="186"/>
    </location>
</feature>
<feature type="transmembrane region" description="Helical" evidence="6">
    <location>
        <begin position="135"/>
        <end position="156"/>
    </location>
</feature>
<keyword evidence="5 6" id="KW-0472">Membrane</keyword>
<name>A0AA86J053_9BURK</name>
<organism evidence="8 9">
    <name type="scientific">Limnobacter thiooxidans</name>
    <dbReference type="NCBI Taxonomy" id="131080"/>
    <lineage>
        <taxon>Bacteria</taxon>
        <taxon>Pseudomonadati</taxon>
        <taxon>Pseudomonadota</taxon>
        <taxon>Betaproteobacteria</taxon>
        <taxon>Burkholderiales</taxon>
        <taxon>Burkholderiaceae</taxon>
        <taxon>Limnobacter</taxon>
    </lineage>
</organism>
<evidence type="ECO:0000259" key="7">
    <source>
        <dbReference type="Pfam" id="PF09335"/>
    </source>
</evidence>
<evidence type="ECO:0000256" key="4">
    <source>
        <dbReference type="ARBA" id="ARBA00022989"/>
    </source>
</evidence>
<accession>A0AA86J053</accession>
<evidence type="ECO:0000256" key="1">
    <source>
        <dbReference type="ARBA" id="ARBA00004651"/>
    </source>
</evidence>
<dbReference type="GO" id="GO:0005886">
    <property type="term" value="C:plasma membrane"/>
    <property type="evidence" value="ECO:0007669"/>
    <property type="project" value="UniProtKB-SubCell"/>
</dbReference>
<dbReference type="InterPro" id="IPR015414">
    <property type="entry name" value="TMEM64"/>
</dbReference>
<feature type="transmembrane region" description="Helical" evidence="6">
    <location>
        <begin position="56"/>
        <end position="78"/>
    </location>
</feature>
<keyword evidence="2 6" id="KW-1003">Cell membrane</keyword>
<feature type="transmembrane region" description="Helical" evidence="6">
    <location>
        <begin position="85"/>
        <end position="111"/>
    </location>
</feature>
<evidence type="ECO:0000313" key="8">
    <source>
        <dbReference type="EMBL" id="BET27062.1"/>
    </source>
</evidence>